<evidence type="ECO:0000256" key="2">
    <source>
        <dbReference type="ARBA" id="ARBA00004651"/>
    </source>
</evidence>
<dbReference type="GO" id="GO:0005886">
    <property type="term" value="C:plasma membrane"/>
    <property type="evidence" value="ECO:0007669"/>
    <property type="project" value="UniProtKB-SubCell"/>
</dbReference>
<feature type="transmembrane region" description="Helical" evidence="13">
    <location>
        <begin position="53"/>
        <end position="72"/>
    </location>
</feature>
<comment type="cofactor">
    <cofactor evidence="1">
        <name>Zn(2+)</name>
        <dbReference type="ChEBI" id="CHEBI:29105"/>
    </cofactor>
</comment>
<proteinExistence type="inferred from homology"/>
<keyword evidence="8" id="KW-0378">Hydrolase</keyword>
<dbReference type="PANTHER" id="PTHR35864">
    <property type="entry name" value="ZINC METALLOPROTEASE MJ0611-RELATED"/>
    <property type="match status" value="1"/>
</dbReference>
<keyword evidence="5" id="KW-0645">Protease</keyword>
<evidence type="ECO:0000256" key="5">
    <source>
        <dbReference type="ARBA" id="ARBA00022670"/>
    </source>
</evidence>
<evidence type="ECO:0000256" key="12">
    <source>
        <dbReference type="ARBA" id="ARBA00023136"/>
    </source>
</evidence>
<protein>
    <recommendedName>
        <fullName evidence="14">Peptidase M50 domain-containing protein</fullName>
    </recommendedName>
</protein>
<evidence type="ECO:0000256" key="10">
    <source>
        <dbReference type="ARBA" id="ARBA00022989"/>
    </source>
</evidence>
<evidence type="ECO:0000256" key="9">
    <source>
        <dbReference type="ARBA" id="ARBA00022833"/>
    </source>
</evidence>
<feature type="domain" description="Peptidase M50" evidence="14">
    <location>
        <begin position="123"/>
        <end position="166"/>
    </location>
</feature>
<sequence>METVFQIAILVMSVVVHEVSHGFAARALGDPTAELAGRLTLNPIKHLDPLGSFLVPLVTSLSGFTFGWAKPVPYNPYNLKPGRWSEALVAVAGPAANVGLALVFGLGLRFEIVPAIFGEAGIAIAFSVTLINLVLAIFNLVPIPPLDGFKILLSVLPFHLSEKLRVVLESYGLIGVLIFVFFFWQVVSPLVYFLFSLITGIAL</sequence>
<dbReference type="PANTHER" id="PTHR35864:SF1">
    <property type="entry name" value="ZINC METALLOPROTEASE YWHC-RELATED"/>
    <property type="match status" value="1"/>
</dbReference>
<evidence type="ECO:0000256" key="3">
    <source>
        <dbReference type="ARBA" id="ARBA00007931"/>
    </source>
</evidence>
<dbReference type="Pfam" id="PF02163">
    <property type="entry name" value="Peptidase_M50"/>
    <property type="match status" value="2"/>
</dbReference>
<feature type="transmembrane region" description="Helical" evidence="13">
    <location>
        <begin position="120"/>
        <end position="141"/>
    </location>
</feature>
<dbReference type="GO" id="GO:0046872">
    <property type="term" value="F:metal ion binding"/>
    <property type="evidence" value="ECO:0007669"/>
    <property type="project" value="UniProtKB-KW"/>
</dbReference>
<keyword evidence="11" id="KW-0482">Metalloprotease</keyword>
<feature type="transmembrane region" description="Helical" evidence="13">
    <location>
        <begin position="84"/>
        <end position="108"/>
    </location>
</feature>
<keyword evidence="6 13" id="KW-0812">Transmembrane</keyword>
<comment type="subcellular location">
    <subcellularLocation>
        <location evidence="2">Cell membrane</location>
        <topology evidence="2">Multi-pass membrane protein</topology>
    </subcellularLocation>
</comment>
<comment type="similarity">
    <text evidence="3">Belongs to the peptidase M50B family.</text>
</comment>
<reference evidence="15 16" key="1">
    <citation type="journal article" date="2015" name="Nature">
        <title>rRNA introns, odd ribosomes, and small enigmatic genomes across a large radiation of phyla.</title>
        <authorList>
            <person name="Brown C.T."/>
            <person name="Hug L.A."/>
            <person name="Thomas B.C."/>
            <person name="Sharon I."/>
            <person name="Castelle C.J."/>
            <person name="Singh A."/>
            <person name="Wilkins M.J."/>
            <person name="Williams K.H."/>
            <person name="Banfield J.F."/>
        </authorList>
    </citation>
    <scope>NUCLEOTIDE SEQUENCE [LARGE SCALE GENOMIC DNA]</scope>
</reference>
<evidence type="ECO:0000313" key="15">
    <source>
        <dbReference type="EMBL" id="KKU87264.1"/>
    </source>
</evidence>
<keyword evidence="12 13" id="KW-0472">Membrane</keyword>
<dbReference type="InterPro" id="IPR044537">
    <property type="entry name" value="Rip2-like"/>
</dbReference>
<dbReference type="InterPro" id="IPR008915">
    <property type="entry name" value="Peptidase_M50"/>
</dbReference>
<evidence type="ECO:0000256" key="11">
    <source>
        <dbReference type="ARBA" id="ARBA00023049"/>
    </source>
</evidence>
<dbReference type="EMBL" id="LCOZ01000023">
    <property type="protein sequence ID" value="KKU87264.1"/>
    <property type="molecule type" value="Genomic_DNA"/>
</dbReference>
<keyword evidence="4" id="KW-1003">Cell membrane</keyword>
<evidence type="ECO:0000313" key="16">
    <source>
        <dbReference type="Proteomes" id="UP000034772"/>
    </source>
</evidence>
<dbReference type="GO" id="GO:0006508">
    <property type="term" value="P:proteolysis"/>
    <property type="evidence" value="ECO:0007669"/>
    <property type="project" value="UniProtKB-KW"/>
</dbReference>
<feature type="domain" description="Peptidase M50" evidence="14">
    <location>
        <begin position="7"/>
        <end position="108"/>
    </location>
</feature>
<evidence type="ECO:0000259" key="14">
    <source>
        <dbReference type="Pfam" id="PF02163"/>
    </source>
</evidence>
<keyword evidence="7" id="KW-0479">Metal-binding</keyword>
<evidence type="ECO:0000256" key="1">
    <source>
        <dbReference type="ARBA" id="ARBA00001947"/>
    </source>
</evidence>
<comment type="caution">
    <text evidence="15">The sequence shown here is derived from an EMBL/GenBank/DDBJ whole genome shotgun (WGS) entry which is preliminary data.</text>
</comment>
<organism evidence="15 16">
    <name type="scientific">Candidatus Beckwithbacteria bacterium GW2011_GWC2_47_9</name>
    <dbReference type="NCBI Taxonomy" id="1618373"/>
    <lineage>
        <taxon>Bacteria</taxon>
        <taxon>Candidatus Beckwithiibacteriota</taxon>
    </lineage>
</organism>
<dbReference type="Proteomes" id="UP000034772">
    <property type="component" value="Unassembled WGS sequence"/>
</dbReference>
<feature type="transmembrane region" description="Helical" evidence="13">
    <location>
        <begin position="171"/>
        <end position="195"/>
    </location>
</feature>
<evidence type="ECO:0000256" key="7">
    <source>
        <dbReference type="ARBA" id="ARBA00022723"/>
    </source>
</evidence>
<dbReference type="InterPro" id="IPR052348">
    <property type="entry name" value="Metallopeptidase_M50B"/>
</dbReference>
<gene>
    <name evidence="15" type="ORF">UY17_C0023G0006</name>
</gene>
<dbReference type="GO" id="GO:0008237">
    <property type="term" value="F:metallopeptidase activity"/>
    <property type="evidence" value="ECO:0007669"/>
    <property type="project" value="UniProtKB-KW"/>
</dbReference>
<evidence type="ECO:0000256" key="13">
    <source>
        <dbReference type="SAM" id="Phobius"/>
    </source>
</evidence>
<evidence type="ECO:0000256" key="4">
    <source>
        <dbReference type="ARBA" id="ARBA00022475"/>
    </source>
</evidence>
<dbReference type="AlphaFoldDB" id="A0A0G1TZP3"/>
<accession>A0A0G1TZP3</accession>
<keyword evidence="9" id="KW-0862">Zinc</keyword>
<evidence type="ECO:0000256" key="8">
    <source>
        <dbReference type="ARBA" id="ARBA00022801"/>
    </source>
</evidence>
<keyword evidence="10 13" id="KW-1133">Transmembrane helix</keyword>
<dbReference type="CDD" id="cd06158">
    <property type="entry name" value="S2P-M50_like_1"/>
    <property type="match status" value="1"/>
</dbReference>
<evidence type="ECO:0000256" key="6">
    <source>
        <dbReference type="ARBA" id="ARBA00022692"/>
    </source>
</evidence>
<dbReference type="PATRIC" id="fig|1618373.3.peg.243"/>
<name>A0A0G1TZP3_9BACT</name>